<dbReference type="InterPro" id="IPR016024">
    <property type="entry name" value="ARM-type_fold"/>
</dbReference>
<dbReference type="EMBL" id="JAWCUA010000003">
    <property type="protein sequence ID" value="MDU0112345.1"/>
    <property type="molecule type" value="Genomic_DNA"/>
</dbReference>
<protein>
    <submittedName>
        <fullName evidence="1">DNA alkylation repair protein</fullName>
    </submittedName>
</protein>
<dbReference type="SUPFAM" id="SSF48371">
    <property type="entry name" value="ARM repeat"/>
    <property type="match status" value="1"/>
</dbReference>
<proteinExistence type="predicted"/>
<dbReference type="Gene3D" id="1.25.10.90">
    <property type="match status" value="1"/>
</dbReference>
<name>A0ABU3QY60_9GAMM</name>
<gene>
    <name evidence="1" type="ORF">RT723_04885</name>
</gene>
<comment type="caution">
    <text evidence="1">The sequence shown here is derived from an EMBL/GenBank/DDBJ whole genome shotgun (WGS) entry which is preliminary data.</text>
</comment>
<dbReference type="PANTHER" id="PTHR34070:SF1">
    <property type="entry name" value="DNA ALKYLATION REPAIR PROTEIN"/>
    <property type="match status" value="1"/>
</dbReference>
<evidence type="ECO:0000313" key="2">
    <source>
        <dbReference type="Proteomes" id="UP001257914"/>
    </source>
</evidence>
<sequence>MSRRDNSGTFQPFFKSGVGEYGEGDKFWGIRVPALRQIAKQNVATPLDEIVTLLYHDHHETRLLAVFMLVQIYEKNKKSPDIQQQVFDLYLIHSKQFNNWDLVDSSAHKICGPHLYNQKKVNQEIDKQDRSILYTYAKSDNLWQRRIAMMTTYYFIKRDDYQDAFALAKILLNDQHDLIHKIVGWMLREVGNRNLMAEREFLNQHYQVMPRTMLRYAIEKFDKPLRHQYLKGLI</sequence>
<keyword evidence="2" id="KW-1185">Reference proteome</keyword>
<dbReference type="CDD" id="cd06561">
    <property type="entry name" value="AlkD_like"/>
    <property type="match status" value="1"/>
</dbReference>
<dbReference type="Proteomes" id="UP001257914">
    <property type="component" value="Unassembled WGS sequence"/>
</dbReference>
<dbReference type="PANTHER" id="PTHR34070">
    <property type="entry name" value="ARMADILLO-TYPE FOLD"/>
    <property type="match status" value="1"/>
</dbReference>
<organism evidence="1 2">
    <name type="scientific">Psychrosphaera aquimarina</name>
    <dbReference type="NCBI Taxonomy" id="2044854"/>
    <lineage>
        <taxon>Bacteria</taxon>
        <taxon>Pseudomonadati</taxon>
        <taxon>Pseudomonadota</taxon>
        <taxon>Gammaproteobacteria</taxon>
        <taxon>Alteromonadales</taxon>
        <taxon>Pseudoalteromonadaceae</taxon>
        <taxon>Psychrosphaera</taxon>
    </lineage>
</organism>
<dbReference type="RefSeq" id="WP_315946308.1">
    <property type="nucleotide sequence ID" value="NZ_JAWCUA010000003.1"/>
</dbReference>
<accession>A0ABU3QY60</accession>
<reference evidence="1 2" key="1">
    <citation type="submission" date="2023-10" db="EMBL/GenBank/DDBJ databases">
        <title>Psychrosphaera aquimaarina strain SW33 isolated from seawater.</title>
        <authorList>
            <person name="Bayburt H."/>
            <person name="Kim J.M."/>
            <person name="Choi B.J."/>
            <person name="Jeon C.O."/>
        </authorList>
    </citation>
    <scope>NUCLEOTIDE SEQUENCE [LARGE SCALE GENOMIC DNA]</scope>
    <source>
        <strain evidence="1 2">KCTC 52743</strain>
    </source>
</reference>
<evidence type="ECO:0000313" key="1">
    <source>
        <dbReference type="EMBL" id="MDU0112345.1"/>
    </source>
</evidence>
<dbReference type="Pfam" id="PF08713">
    <property type="entry name" value="DNA_alkylation"/>
    <property type="match status" value="1"/>
</dbReference>
<dbReference type="InterPro" id="IPR014825">
    <property type="entry name" value="DNA_alkylation"/>
</dbReference>